<feature type="transmembrane region" description="Helical" evidence="2">
    <location>
        <begin position="348"/>
        <end position="366"/>
    </location>
</feature>
<dbReference type="InterPro" id="IPR006976">
    <property type="entry name" value="VanZ-like"/>
</dbReference>
<evidence type="ECO:0000256" key="1">
    <source>
        <dbReference type="SAM" id="MobiDB-lite"/>
    </source>
</evidence>
<feature type="transmembrane region" description="Helical" evidence="2">
    <location>
        <begin position="20"/>
        <end position="48"/>
    </location>
</feature>
<dbReference type="Pfam" id="PF04892">
    <property type="entry name" value="VanZ"/>
    <property type="match status" value="1"/>
</dbReference>
<protein>
    <submittedName>
        <fullName evidence="4">Teicoplanin resistance protein VanZ</fullName>
    </submittedName>
</protein>
<feature type="transmembrane region" description="Helical" evidence="2">
    <location>
        <begin position="114"/>
        <end position="135"/>
    </location>
</feature>
<feature type="transmembrane region" description="Helical" evidence="2">
    <location>
        <begin position="321"/>
        <end position="342"/>
    </location>
</feature>
<keyword evidence="2" id="KW-0812">Transmembrane</keyword>
<dbReference type="Proteomes" id="UP000216352">
    <property type="component" value="Unassembled WGS sequence"/>
</dbReference>
<evidence type="ECO:0000259" key="3">
    <source>
        <dbReference type="Pfam" id="PF04892"/>
    </source>
</evidence>
<dbReference type="STRING" id="1603886.GCA_001895165_00628"/>
<evidence type="ECO:0000256" key="2">
    <source>
        <dbReference type="SAM" id="Phobius"/>
    </source>
</evidence>
<sequence length="409" mass="45072">MWAQWPTRRRDARYSGRVIAYLGLFSTSFIIAMVLWPFAAAVLTLPILAGLYHRHHRLRLTAATSAYLSVLYLLGLVSFTLYPMPDEPQVYCAAHHLTPQLDPLRFIDDLRTGGLYGALQLLMNVALFTPLGFIIGRWLHARWRGALFGGFAVSLLIEISQLTGFWGLYPCTYRQFDVNDLMTNTLGALLGFGVAKLFGVWAPTAAAPGREDVNRKPGVLHRTVTLVIDMIFVAVVYFTLTIIVVLVFYQVARPLPNGDFQLFGLFAVGVDWLNYVAPVTAGLAFLLFELVIPLRHAGQTWGGLFTHMTVETKPRTGGRKALFYTVRTLVLGALSVMLVAGVVNGGGLAAIACYGFAALFLFGLFARRMPWDLLPGDKNPDLSKRDEEPIGVLTADSSGETGGNPEMRE</sequence>
<feature type="region of interest" description="Disordered" evidence="1">
    <location>
        <begin position="377"/>
        <end position="409"/>
    </location>
</feature>
<organism evidence="4 5">
    <name type="scientific">Bifidobacterium lemurum</name>
    <dbReference type="NCBI Taxonomy" id="1603886"/>
    <lineage>
        <taxon>Bacteria</taxon>
        <taxon>Bacillati</taxon>
        <taxon>Actinomycetota</taxon>
        <taxon>Actinomycetes</taxon>
        <taxon>Bifidobacteriales</taxon>
        <taxon>Bifidobacteriaceae</taxon>
        <taxon>Bifidobacterium</taxon>
    </lineage>
</organism>
<keyword evidence="2" id="KW-0472">Membrane</keyword>
<proteinExistence type="predicted"/>
<feature type="compositionally biased region" description="Basic and acidic residues" evidence="1">
    <location>
        <begin position="378"/>
        <end position="388"/>
    </location>
</feature>
<keyword evidence="2" id="KW-1133">Transmembrane helix</keyword>
<feature type="transmembrane region" description="Helical" evidence="2">
    <location>
        <begin position="147"/>
        <end position="169"/>
    </location>
</feature>
<dbReference type="InterPro" id="IPR053150">
    <property type="entry name" value="Teicoplanin_resist-assoc"/>
</dbReference>
<comment type="caution">
    <text evidence="4">The sequence shown here is derived from an EMBL/GenBank/DDBJ whole genome shotgun (WGS) entry which is preliminary data.</text>
</comment>
<dbReference type="EMBL" id="MWWX01000020">
    <property type="protein sequence ID" value="OZG59771.1"/>
    <property type="molecule type" value="Genomic_DNA"/>
</dbReference>
<name>A0A261FKT4_9BIFI</name>
<reference evidence="4 5" key="1">
    <citation type="journal article" date="2017" name="BMC Genomics">
        <title>Comparative genomic and phylogenomic analyses of the Bifidobacteriaceae family.</title>
        <authorList>
            <person name="Lugli G.A."/>
            <person name="Milani C."/>
            <person name="Turroni F."/>
            <person name="Duranti S."/>
            <person name="Mancabelli L."/>
            <person name="Mangifesta M."/>
            <person name="Ferrario C."/>
            <person name="Modesto M."/>
            <person name="Mattarelli P."/>
            <person name="Jiri K."/>
            <person name="van Sinderen D."/>
            <person name="Ventura M."/>
        </authorList>
    </citation>
    <scope>NUCLEOTIDE SEQUENCE [LARGE SCALE GENOMIC DNA]</scope>
    <source>
        <strain evidence="4 5">DSM 28807</strain>
    </source>
</reference>
<feature type="transmembrane region" description="Helical" evidence="2">
    <location>
        <begin position="181"/>
        <end position="202"/>
    </location>
</feature>
<dbReference type="PANTHER" id="PTHR36834">
    <property type="entry name" value="MEMBRANE PROTEIN-RELATED"/>
    <property type="match status" value="1"/>
</dbReference>
<keyword evidence="5" id="KW-1185">Reference proteome</keyword>
<dbReference type="PANTHER" id="PTHR36834:SF1">
    <property type="entry name" value="INTEGRAL MEMBRANE PROTEIN"/>
    <property type="match status" value="1"/>
</dbReference>
<feature type="transmembrane region" description="Helical" evidence="2">
    <location>
        <begin position="60"/>
        <end position="81"/>
    </location>
</feature>
<feature type="domain" description="VanZ-like" evidence="3">
    <location>
        <begin position="70"/>
        <end position="198"/>
    </location>
</feature>
<accession>A0A261FKT4</accession>
<gene>
    <name evidence="4" type="ORF">BLEM_2246</name>
</gene>
<evidence type="ECO:0000313" key="4">
    <source>
        <dbReference type="EMBL" id="OZG59771.1"/>
    </source>
</evidence>
<evidence type="ECO:0000313" key="5">
    <source>
        <dbReference type="Proteomes" id="UP000216352"/>
    </source>
</evidence>
<dbReference type="AlphaFoldDB" id="A0A261FKT4"/>
<feature type="transmembrane region" description="Helical" evidence="2">
    <location>
        <begin position="223"/>
        <end position="252"/>
    </location>
</feature>
<feature type="transmembrane region" description="Helical" evidence="2">
    <location>
        <begin position="272"/>
        <end position="292"/>
    </location>
</feature>